<dbReference type="Proteomes" id="UP000663829">
    <property type="component" value="Unassembled WGS sequence"/>
</dbReference>
<dbReference type="Pfam" id="PF07648">
    <property type="entry name" value="Kazal_2"/>
    <property type="match status" value="2"/>
</dbReference>
<dbReference type="InterPro" id="IPR036058">
    <property type="entry name" value="Kazal_dom_sf"/>
</dbReference>
<keyword evidence="3" id="KW-0325">Glycoprotein</keyword>
<evidence type="ECO:0000313" key="5">
    <source>
        <dbReference type="EMBL" id="CAF0856791.1"/>
    </source>
</evidence>
<dbReference type="Proteomes" id="UP000677228">
    <property type="component" value="Unassembled WGS sequence"/>
</dbReference>
<dbReference type="PROSITE" id="PS51465">
    <property type="entry name" value="KAZAL_2"/>
    <property type="match status" value="1"/>
</dbReference>
<name>A0A813WX89_9BILA</name>
<organism evidence="5 9">
    <name type="scientific">Didymodactylos carnosus</name>
    <dbReference type="NCBI Taxonomy" id="1234261"/>
    <lineage>
        <taxon>Eukaryota</taxon>
        <taxon>Metazoa</taxon>
        <taxon>Spiralia</taxon>
        <taxon>Gnathifera</taxon>
        <taxon>Rotifera</taxon>
        <taxon>Eurotatoria</taxon>
        <taxon>Bdelloidea</taxon>
        <taxon>Philodinida</taxon>
        <taxon>Philodinidae</taxon>
        <taxon>Didymodactylos</taxon>
    </lineage>
</organism>
<dbReference type="EMBL" id="CAJNOK010012326">
    <property type="protein sequence ID" value="CAF1161081.1"/>
    <property type="molecule type" value="Genomic_DNA"/>
</dbReference>
<reference evidence="5" key="1">
    <citation type="submission" date="2021-02" db="EMBL/GenBank/DDBJ databases">
        <authorList>
            <person name="Nowell W R."/>
        </authorList>
    </citation>
    <scope>NUCLEOTIDE SEQUENCE</scope>
</reference>
<dbReference type="GO" id="GO:0005615">
    <property type="term" value="C:extracellular space"/>
    <property type="evidence" value="ECO:0007669"/>
    <property type="project" value="TreeGrafter"/>
</dbReference>
<evidence type="ECO:0000313" key="7">
    <source>
        <dbReference type="EMBL" id="CAF3644552.1"/>
    </source>
</evidence>
<dbReference type="Proteomes" id="UP000682733">
    <property type="component" value="Unassembled WGS sequence"/>
</dbReference>
<dbReference type="EMBL" id="CAJOBA010033850">
    <property type="protein sequence ID" value="CAF3972814.1"/>
    <property type="molecule type" value="Genomic_DNA"/>
</dbReference>
<dbReference type="EMBL" id="CAJNOQ010000979">
    <property type="protein sequence ID" value="CAF0856791.1"/>
    <property type="molecule type" value="Genomic_DNA"/>
</dbReference>
<protein>
    <recommendedName>
        <fullName evidence="4">Kazal-like domain-containing protein</fullName>
    </recommendedName>
</protein>
<comment type="caution">
    <text evidence="5">The sequence shown here is derived from an EMBL/GenBank/DDBJ whole genome shotgun (WGS) entry which is preliminary data.</text>
</comment>
<dbReference type="SUPFAM" id="SSF100895">
    <property type="entry name" value="Kazal-type serine protease inhibitors"/>
    <property type="match status" value="2"/>
</dbReference>
<accession>A0A813WX89</accession>
<evidence type="ECO:0000259" key="4">
    <source>
        <dbReference type="PROSITE" id="PS51465"/>
    </source>
</evidence>
<evidence type="ECO:0000313" key="9">
    <source>
        <dbReference type="Proteomes" id="UP000663829"/>
    </source>
</evidence>
<evidence type="ECO:0000256" key="3">
    <source>
        <dbReference type="ARBA" id="ARBA00023180"/>
    </source>
</evidence>
<dbReference type="AlphaFoldDB" id="A0A813WX89"/>
<evidence type="ECO:0000313" key="8">
    <source>
        <dbReference type="EMBL" id="CAF3972814.1"/>
    </source>
</evidence>
<dbReference type="GO" id="GO:0005509">
    <property type="term" value="F:calcium ion binding"/>
    <property type="evidence" value="ECO:0007669"/>
    <property type="project" value="TreeGrafter"/>
</dbReference>
<dbReference type="PANTHER" id="PTHR13866">
    <property type="entry name" value="SPARC OSTEONECTIN"/>
    <property type="match status" value="1"/>
</dbReference>
<dbReference type="Proteomes" id="UP000681722">
    <property type="component" value="Unassembled WGS sequence"/>
</dbReference>
<dbReference type="OrthoDB" id="6614329at2759"/>
<keyword evidence="1" id="KW-0732">Signal</keyword>
<dbReference type="InterPro" id="IPR002350">
    <property type="entry name" value="Kazal_dom"/>
</dbReference>
<dbReference type="GO" id="GO:0050840">
    <property type="term" value="F:extracellular matrix binding"/>
    <property type="evidence" value="ECO:0007669"/>
    <property type="project" value="TreeGrafter"/>
</dbReference>
<feature type="domain" description="Kazal-like" evidence="4">
    <location>
        <begin position="114"/>
        <end position="176"/>
    </location>
</feature>
<proteinExistence type="predicted"/>
<evidence type="ECO:0000256" key="2">
    <source>
        <dbReference type="ARBA" id="ARBA00023157"/>
    </source>
</evidence>
<dbReference type="Gene3D" id="3.30.60.30">
    <property type="match status" value="2"/>
</dbReference>
<dbReference type="SMART" id="SM00280">
    <property type="entry name" value="KAZAL"/>
    <property type="match status" value="2"/>
</dbReference>
<dbReference type="PANTHER" id="PTHR13866:SF14">
    <property type="entry name" value="BM-40"/>
    <property type="match status" value="1"/>
</dbReference>
<keyword evidence="2" id="KW-1015">Disulfide bond</keyword>
<evidence type="ECO:0000256" key="1">
    <source>
        <dbReference type="ARBA" id="ARBA00022729"/>
    </source>
</evidence>
<gene>
    <name evidence="5" type="ORF">GPM918_LOCUS6371</name>
    <name evidence="6" type="ORF">OVA965_LOCUS22095</name>
    <name evidence="7" type="ORF">SRO942_LOCUS6371</name>
    <name evidence="8" type="ORF">TMI583_LOCUS22810</name>
</gene>
<keyword evidence="9" id="KW-1185">Reference proteome</keyword>
<sequence>MCDGKLSNETTIDYWGSCRKNCSNVECFRDDQHCILTPGANGRPHCVSRLVNCSGFSPVCDVDGNMFINDCHLYNSPKEDGTQRILAHRGPCRLEKKCTHDICSRRQTCVETLDDRQPVCIRCPNNTRMVNRLQHCHFELICGDDNVQYYSMCQLVDARCFKKQYIKIAYYGTCLPTMIESMDEYE</sequence>
<dbReference type="CDD" id="cd00104">
    <property type="entry name" value="KAZAL_FS"/>
    <property type="match status" value="2"/>
</dbReference>
<dbReference type="GO" id="GO:0005518">
    <property type="term" value="F:collagen binding"/>
    <property type="evidence" value="ECO:0007669"/>
    <property type="project" value="TreeGrafter"/>
</dbReference>
<dbReference type="EMBL" id="CAJOBC010000979">
    <property type="protein sequence ID" value="CAF3644552.1"/>
    <property type="molecule type" value="Genomic_DNA"/>
</dbReference>
<evidence type="ECO:0000313" key="6">
    <source>
        <dbReference type="EMBL" id="CAF1161081.1"/>
    </source>
</evidence>